<reference evidence="5" key="3">
    <citation type="submission" date="2025-04" db="UniProtKB">
        <authorList>
            <consortium name="RefSeq"/>
        </authorList>
    </citation>
    <scope>IDENTIFICATION</scope>
    <source>
        <strain evidence="5">CBS 781.70</strain>
    </source>
</reference>
<dbReference type="SUPFAM" id="SSF55811">
    <property type="entry name" value="Nudix"/>
    <property type="match status" value="1"/>
</dbReference>
<reference evidence="3 5" key="1">
    <citation type="submission" date="2020-01" db="EMBL/GenBank/DDBJ databases">
        <authorList>
            <consortium name="DOE Joint Genome Institute"/>
            <person name="Haridas S."/>
            <person name="Albert R."/>
            <person name="Binder M."/>
            <person name="Bloem J."/>
            <person name="Labutti K."/>
            <person name="Salamov A."/>
            <person name="Andreopoulos B."/>
            <person name="Baker S.E."/>
            <person name="Barry K."/>
            <person name="Bills G."/>
            <person name="Bluhm B.H."/>
            <person name="Cannon C."/>
            <person name="Castanera R."/>
            <person name="Culley D.E."/>
            <person name="Daum C."/>
            <person name="Ezra D."/>
            <person name="Gonzalez J.B."/>
            <person name="Henrissat B."/>
            <person name="Kuo A."/>
            <person name="Liang C."/>
            <person name="Lipzen A."/>
            <person name="Lutzoni F."/>
            <person name="Magnuson J."/>
            <person name="Mondo S."/>
            <person name="Nolan M."/>
            <person name="Ohm R."/>
            <person name="Pangilinan J."/>
            <person name="Park H.-J."/>
            <person name="Ramirez L."/>
            <person name="Alfaro M."/>
            <person name="Sun H."/>
            <person name="Tritt A."/>
            <person name="Yoshinaga Y."/>
            <person name="Zwiers L.-H."/>
            <person name="Turgeon B.G."/>
            <person name="Goodwin S.B."/>
            <person name="Spatafora J.W."/>
            <person name="Crous P.W."/>
            <person name="Grigoriev I.V."/>
        </authorList>
    </citation>
    <scope>NUCLEOTIDE SEQUENCE</scope>
    <source>
        <strain evidence="3 5">CBS 781.70</strain>
    </source>
</reference>
<dbReference type="InterPro" id="IPR000086">
    <property type="entry name" value="NUDIX_hydrolase_dom"/>
</dbReference>
<dbReference type="CDD" id="cd02883">
    <property type="entry name" value="NUDIX_Hydrolase"/>
    <property type="match status" value="1"/>
</dbReference>
<dbReference type="Proteomes" id="UP000504638">
    <property type="component" value="Unplaced"/>
</dbReference>
<dbReference type="PANTHER" id="PTHR43736">
    <property type="entry name" value="ADP-RIBOSE PYROPHOSPHATASE"/>
    <property type="match status" value="1"/>
</dbReference>
<dbReference type="PANTHER" id="PTHR43736:SF1">
    <property type="entry name" value="DIHYDRONEOPTERIN TRIPHOSPHATE DIPHOSPHATASE"/>
    <property type="match status" value="1"/>
</dbReference>
<dbReference type="EMBL" id="ML975203">
    <property type="protein sequence ID" value="KAF1807895.1"/>
    <property type="molecule type" value="Genomic_DNA"/>
</dbReference>
<evidence type="ECO:0000259" key="2">
    <source>
        <dbReference type="PROSITE" id="PS51462"/>
    </source>
</evidence>
<evidence type="ECO:0000313" key="5">
    <source>
        <dbReference type="RefSeq" id="XP_033529526.1"/>
    </source>
</evidence>
<dbReference type="GO" id="GO:0016787">
    <property type="term" value="F:hydrolase activity"/>
    <property type="evidence" value="ECO:0007669"/>
    <property type="project" value="UniProtKB-KW"/>
</dbReference>
<dbReference type="PROSITE" id="PS00893">
    <property type="entry name" value="NUDIX_BOX"/>
    <property type="match status" value="1"/>
</dbReference>
<name>A0A6G1FPY9_9PEZI</name>
<keyword evidence="4" id="KW-1185">Reference proteome</keyword>
<dbReference type="GeneID" id="54421036"/>
<evidence type="ECO:0000313" key="3">
    <source>
        <dbReference type="EMBL" id="KAF1807895.1"/>
    </source>
</evidence>
<accession>A0A6G1FPY9</accession>
<keyword evidence="1" id="KW-0378">Hydrolase</keyword>
<dbReference type="InterPro" id="IPR015797">
    <property type="entry name" value="NUDIX_hydrolase-like_dom_sf"/>
</dbReference>
<dbReference type="Gene3D" id="3.90.79.10">
    <property type="entry name" value="Nucleoside Triphosphate Pyrophosphohydrolase"/>
    <property type="match status" value="1"/>
</dbReference>
<reference evidence="5" key="2">
    <citation type="submission" date="2020-04" db="EMBL/GenBank/DDBJ databases">
        <authorList>
            <consortium name="NCBI Genome Project"/>
        </authorList>
    </citation>
    <scope>NUCLEOTIDE SEQUENCE</scope>
    <source>
        <strain evidence="5">CBS 781.70</strain>
    </source>
</reference>
<organism evidence="3">
    <name type="scientific">Eremomyces bilateralis CBS 781.70</name>
    <dbReference type="NCBI Taxonomy" id="1392243"/>
    <lineage>
        <taxon>Eukaryota</taxon>
        <taxon>Fungi</taxon>
        <taxon>Dikarya</taxon>
        <taxon>Ascomycota</taxon>
        <taxon>Pezizomycotina</taxon>
        <taxon>Dothideomycetes</taxon>
        <taxon>Dothideomycetes incertae sedis</taxon>
        <taxon>Eremomycetales</taxon>
        <taxon>Eremomycetaceae</taxon>
        <taxon>Eremomyces</taxon>
    </lineage>
</organism>
<protein>
    <submittedName>
        <fullName evidence="3 5">NUDIX-domain-containing protein</fullName>
    </submittedName>
</protein>
<dbReference type="Pfam" id="PF00293">
    <property type="entry name" value="NUDIX"/>
    <property type="match status" value="1"/>
</dbReference>
<sequence>MATATAKWPSFKFATHASVSEFCVSSQAYLANHPSEYSQYQHLAIGALVFNHSTPRRLLLIQRAASDTMPNLWEIPGGGADDVDETILHGIARELWEETGLMATSVGPEVGVGQMFTVGYAKLNQVCSYKP</sequence>
<dbReference type="OrthoDB" id="276276at2759"/>
<proteinExistence type="predicted"/>
<dbReference type="AlphaFoldDB" id="A0A6G1FPY9"/>
<dbReference type="PROSITE" id="PS51462">
    <property type="entry name" value="NUDIX"/>
    <property type="match status" value="1"/>
</dbReference>
<evidence type="ECO:0000313" key="4">
    <source>
        <dbReference type="Proteomes" id="UP000504638"/>
    </source>
</evidence>
<gene>
    <name evidence="3 5" type="ORF">P152DRAFT_463084</name>
</gene>
<dbReference type="RefSeq" id="XP_033529526.1">
    <property type="nucleotide sequence ID" value="XM_033680466.1"/>
</dbReference>
<feature type="domain" description="Nudix hydrolase" evidence="2">
    <location>
        <begin position="40"/>
        <end position="131"/>
    </location>
</feature>
<evidence type="ECO:0000256" key="1">
    <source>
        <dbReference type="ARBA" id="ARBA00022801"/>
    </source>
</evidence>
<dbReference type="InterPro" id="IPR020084">
    <property type="entry name" value="NUDIX_hydrolase_CS"/>
</dbReference>